<dbReference type="OrthoDB" id="5837254at2759"/>
<comment type="caution">
    <text evidence="3">The sequence shown here is derived from an EMBL/GenBank/DDBJ whole genome shotgun (WGS) entry which is preliminary data.</text>
</comment>
<dbReference type="AlphaFoldDB" id="A0A8S1ERI2"/>
<keyword evidence="2" id="KW-0732">Signal</keyword>
<evidence type="ECO:0000256" key="1">
    <source>
        <dbReference type="SAM" id="MobiDB-lite"/>
    </source>
</evidence>
<reference evidence="3 4" key="1">
    <citation type="submission" date="2020-04" db="EMBL/GenBank/DDBJ databases">
        <authorList>
            <person name="Laetsch R D."/>
            <person name="Stevens L."/>
            <person name="Kumar S."/>
            <person name="Blaxter L. M."/>
        </authorList>
    </citation>
    <scope>NUCLEOTIDE SEQUENCE [LARGE SCALE GENOMIC DNA]</scope>
</reference>
<dbReference type="Pfam" id="PF14625">
    <property type="entry name" value="Lustrin_cystein"/>
    <property type="match status" value="1"/>
</dbReference>
<evidence type="ECO:0000313" key="4">
    <source>
        <dbReference type="Proteomes" id="UP000494206"/>
    </source>
</evidence>
<gene>
    <name evidence="3" type="ORF">CBOVIS_LOCUS3431</name>
</gene>
<sequence length="407" mass="46140">MYTSHTFIFIFLLWKIVEAQSPTCPNGQLPKLDKNLKPIQCLPGTFQHAICGPNHNCFFTGLNYMCCPSNEPSIDNQPTCPYPKLTVLDAHGLPLKCSALTRHCPEEHMHCSDVGLGYICCENPSFQRNSTSIPTTRKSHSTTTPRPKKTLECPEKSIGLLKPDGSRIECNSQVSCEGDDTFCYGDHQMSICCQKYLFASDILNDSAEVKKGKTIAPKLHEGEWLKPTTKRVPWRVDQEYPEIVINSIGVRRSGAVPFHQKPSEIGRTAEIAPQWTSKNIRMFSTSTTPTTTTKTTTTSTTTPRPTSTSTTTKRPISTTRKVPVAVTRRSRLNGIANFQNPEFRTGNPQLLDNRFNHIDRHEMAQKLLSYQIRNGWPYDERFYRPDTDVYTPEQRSEIARMRFLPQH</sequence>
<dbReference type="SMART" id="SM00289">
    <property type="entry name" value="WR1"/>
    <property type="match status" value="3"/>
</dbReference>
<dbReference type="EMBL" id="CADEPM010000002">
    <property type="protein sequence ID" value="CAB3400509.1"/>
    <property type="molecule type" value="Genomic_DNA"/>
</dbReference>
<feature type="signal peptide" evidence="2">
    <location>
        <begin position="1"/>
        <end position="19"/>
    </location>
</feature>
<evidence type="ECO:0000313" key="3">
    <source>
        <dbReference type="EMBL" id="CAB3400509.1"/>
    </source>
</evidence>
<organism evidence="3 4">
    <name type="scientific">Caenorhabditis bovis</name>
    <dbReference type="NCBI Taxonomy" id="2654633"/>
    <lineage>
        <taxon>Eukaryota</taxon>
        <taxon>Metazoa</taxon>
        <taxon>Ecdysozoa</taxon>
        <taxon>Nematoda</taxon>
        <taxon>Chromadorea</taxon>
        <taxon>Rhabditida</taxon>
        <taxon>Rhabditina</taxon>
        <taxon>Rhabditomorpha</taxon>
        <taxon>Rhabditoidea</taxon>
        <taxon>Rhabditidae</taxon>
        <taxon>Peloderinae</taxon>
        <taxon>Caenorhabditis</taxon>
    </lineage>
</organism>
<dbReference type="Proteomes" id="UP000494206">
    <property type="component" value="Unassembled WGS sequence"/>
</dbReference>
<feature type="region of interest" description="Disordered" evidence="1">
    <location>
        <begin position="285"/>
        <end position="320"/>
    </location>
</feature>
<dbReference type="InterPro" id="IPR006150">
    <property type="entry name" value="Cys_repeat_1"/>
</dbReference>
<name>A0A8S1ERI2_9PELO</name>
<dbReference type="InterPro" id="IPR028150">
    <property type="entry name" value="Lustrin_cystein"/>
</dbReference>
<protein>
    <submittedName>
        <fullName evidence="3">Uncharacterized protein</fullName>
    </submittedName>
</protein>
<keyword evidence="4" id="KW-1185">Reference proteome</keyword>
<feature type="chain" id="PRO_5035896144" evidence="2">
    <location>
        <begin position="20"/>
        <end position="407"/>
    </location>
</feature>
<proteinExistence type="predicted"/>
<accession>A0A8S1ERI2</accession>
<evidence type="ECO:0000256" key="2">
    <source>
        <dbReference type="SAM" id="SignalP"/>
    </source>
</evidence>